<dbReference type="Gene3D" id="3.30.800.10">
    <property type="entry name" value="Phosphatidylinositol Phosphate Kinase II Beta"/>
    <property type="match status" value="1"/>
</dbReference>
<dbReference type="InterPro" id="IPR002498">
    <property type="entry name" value="PInositol-4-P-4/5-kinase_core"/>
</dbReference>
<dbReference type="GO" id="GO:0000285">
    <property type="term" value="F:1-phosphatidylinositol-3-phosphate 5-kinase activity"/>
    <property type="evidence" value="ECO:0007669"/>
    <property type="project" value="InterPro"/>
</dbReference>
<dbReference type="InterPro" id="IPR027484">
    <property type="entry name" value="PInositol-4-P-5-kinase_N"/>
</dbReference>
<keyword evidence="1 3" id="KW-0547">Nucleotide-binding</keyword>
<dbReference type="InParanoid" id="A0A166N0I7"/>
<feature type="region of interest" description="Disordered" evidence="4">
    <location>
        <begin position="375"/>
        <end position="409"/>
    </location>
</feature>
<feature type="compositionally biased region" description="Pro residues" evidence="4">
    <location>
        <begin position="675"/>
        <end position="684"/>
    </location>
</feature>
<feature type="compositionally biased region" description="Basic and acidic residues" evidence="4">
    <location>
        <begin position="649"/>
        <end position="668"/>
    </location>
</feature>
<dbReference type="STRING" id="1314781.A0A166N0I7"/>
<keyword evidence="2 3" id="KW-0067">ATP-binding</keyword>
<keyword evidence="7" id="KW-1185">Reference proteome</keyword>
<sequence length="1037" mass="115147">RKCEKATPFVDVSEPTKCFSFAKFLELYFYPADAIIMEGAGCTHNIYEHHVRYFGWHGITVRFYSDPIVVHEVVFPPMLMRVKPETLLEFKNADYEHMLHRIFSWYTTLIEDLRTISFESMTGQKDVDDQLGNIVAGLIGRAEMERAELSRQTNRVYKETPATDTLGFGQVRALLQDRIVEWQKELGRLPKPRMISDKEKRMTAFNTVKGIWPRRSEPSVFDRQHLISSSVSEADEHRYLRRVTGDSILTQSSASETESTLEKSRSAEPTSDVEKEEANYLPDEPGRHEQSEASAAESDSTVGAKKRKRRAVPSSTVRSFPCSRGQLRLSRLPKRTNAHPTVAELVKRYQEVLPSGEYTNPRQSVIIGQGALSAYESDRDADQRPRITHRKAKGKGTQRRDSSADFDNGYAANIGTKYLASERKVPAAPAVLAPGPRRMAHTGAFSSSESRGPSRRTSPDKRAALGRSGIPAPVARLEASTSAAPRIPSAQAPTKSSKNKQKSPRPPSMMGRSTMRKAPATPGSKVSNLARQFERINKDNERANKRLTILRGKKARPVATARAKVEVFSNIEDAIRDMSDSSDSSSEADDEDDGHGEGHADDDTKPTSEQNDAIIPPVVVNEPSPKATPQEVQPEPLPETPVAGPVHLPDTKTATDVEEASPSKREHPQLSLDLPPYPPSPVLPPFFSDGRSTSPPASDIETTPGNERHSFMRALSGFWPPPLVGTPASGRRMRLDGGGDVDPVYIFRGSSIVVRTDEPTSIIAFTLDSQDYRNALAKSLLEQRNAQMSEGGESFMPDESSVAGDSTWGVINLDEVNPVDDIKYRTKSMVESLSRCVKWDASGGKSGSAFLKTRDDRFIAKELSKSEMEAVATFAPAYFDYMSAAIAAGRPTLLAKIFGFYRIAFRILVPGPKGARPTWKTKRMNMLVMENLFYDRKFTKIYDLKGSSRNRLVQSTGRENEVLLDENLVQTAHLNPLFVREHSKRILRSAIWNDTKFLADLNVMDYSLVVGVDSNKRELVVGIVGTSPWSGCLRNTS</sequence>
<feature type="compositionally biased region" description="Basic residues" evidence="4">
    <location>
        <begin position="386"/>
        <end position="397"/>
    </location>
</feature>
<evidence type="ECO:0000313" key="6">
    <source>
        <dbReference type="EMBL" id="KZV78621.1"/>
    </source>
</evidence>
<dbReference type="SUPFAM" id="SSF56104">
    <property type="entry name" value="SAICAR synthase-like"/>
    <property type="match status" value="1"/>
</dbReference>
<feature type="compositionally biased region" description="Basic and acidic residues" evidence="4">
    <location>
        <begin position="376"/>
        <end position="385"/>
    </location>
</feature>
<feature type="compositionally biased region" description="Polar residues" evidence="4">
    <location>
        <begin position="690"/>
        <end position="705"/>
    </location>
</feature>
<feature type="compositionally biased region" description="Basic and acidic residues" evidence="4">
    <location>
        <begin position="260"/>
        <end position="291"/>
    </location>
</feature>
<dbReference type="SMART" id="SM00330">
    <property type="entry name" value="PIPKc"/>
    <property type="match status" value="1"/>
</dbReference>
<dbReference type="GO" id="GO:0005524">
    <property type="term" value="F:ATP binding"/>
    <property type="evidence" value="ECO:0007669"/>
    <property type="project" value="UniProtKB-UniRule"/>
</dbReference>
<evidence type="ECO:0000256" key="3">
    <source>
        <dbReference type="PROSITE-ProRule" id="PRU00781"/>
    </source>
</evidence>
<protein>
    <recommendedName>
        <fullName evidence="5">PIPK domain-containing protein</fullName>
    </recommendedName>
</protein>
<dbReference type="OrthoDB" id="158357at2759"/>
<dbReference type="InterPro" id="IPR027483">
    <property type="entry name" value="PInositol-4-P-4/5-kinase_C_sf"/>
</dbReference>
<feature type="compositionally biased region" description="Basic and acidic residues" evidence="4">
    <location>
        <begin position="595"/>
        <end position="606"/>
    </location>
</feature>
<feature type="region of interest" description="Disordered" evidence="4">
    <location>
        <begin position="250"/>
        <end position="322"/>
    </location>
</feature>
<dbReference type="AlphaFoldDB" id="A0A166N0I7"/>
<dbReference type="InterPro" id="IPR044769">
    <property type="entry name" value="PIKfyve_PIPKc"/>
</dbReference>
<organism evidence="6 7">
    <name type="scientific">Exidia glandulosa HHB12029</name>
    <dbReference type="NCBI Taxonomy" id="1314781"/>
    <lineage>
        <taxon>Eukaryota</taxon>
        <taxon>Fungi</taxon>
        <taxon>Dikarya</taxon>
        <taxon>Basidiomycota</taxon>
        <taxon>Agaricomycotina</taxon>
        <taxon>Agaricomycetes</taxon>
        <taxon>Auriculariales</taxon>
        <taxon>Exidiaceae</taxon>
        <taxon>Exidia</taxon>
    </lineage>
</organism>
<evidence type="ECO:0000256" key="1">
    <source>
        <dbReference type="ARBA" id="ARBA00022741"/>
    </source>
</evidence>
<feature type="non-terminal residue" evidence="6">
    <location>
        <position position="1"/>
    </location>
</feature>
<feature type="compositionally biased region" description="Basic and acidic residues" evidence="4">
    <location>
        <begin position="532"/>
        <end position="544"/>
    </location>
</feature>
<dbReference type="PANTHER" id="PTHR45748">
    <property type="entry name" value="1-PHOSPHATIDYLINOSITOL 3-PHOSPHATE 5-KINASE-RELATED"/>
    <property type="match status" value="1"/>
</dbReference>
<evidence type="ECO:0000259" key="5">
    <source>
        <dbReference type="PROSITE" id="PS51455"/>
    </source>
</evidence>
<dbReference type="GO" id="GO:0000329">
    <property type="term" value="C:fungal-type vacuole membrane"/>
    <property type="evidence" value="ECO:0007669"/>
    <property type="project" value="TreeGrafter"/>
</dbReference>
<gene>
    <name evidence="6" type="ORF">EXIGLDRAFT_633621</name>
</gene>
<keyword evidence="3" id="KW-0418">Kinase</keyword>
<dbReference type="GO" id="GO:0046854">
    <property type="term" value="P:phosphatidylinositol phosphate biosynthetic process"/>
    <property type="evidence" value="ECO:0007669"/>
    <property type="project" value="TreeGrafter"/>
</dbReference>
<dbReference type="Gene3D" id="3.30.810.10">
    <property type="entry name" value="2-Layer Sandwich"/>
    <property type="match status" value="1"/>
</dbReference>
<keyword evidence="3" id="KW-0808">Transferase</keyword>
<dbReference type="CDD" id="cd17300">
    <property type="entry name" value="PIPKc_PIKfyve"/>
    <property type="match status" value="1"/>
</dbReference>
<feature type="region of interest" description="Disordered" evidence="4">
    <location>
        <begin position="574"/>
        <end position="705"/>
    </location>
</feature>
<dbReference type="Proteomes" id="UP000077266">
    <property type="component" value="Unassembled WGS sequence"/>
</dbReference>
<evidence type="ECO:0000256" key="2">
    <source>
        <dbReference type="ARBA" id="ARBA00022840"/>
    </source>
</evidence>
<proteinExistence type="predicted"/>
<evidence type="ECO:0000313" key="7">
    <source>
        <dbReference type="Proteomes" id="UP000077266"/>
    </source>
</evidence>
<dbReference type="PROSITE" id="PS51455">
    <property type="entry name" value="PIPK"/>
    <property type="match status" value="1"/>
</dbReference>
<dbReference type="PANTHER" id="PTHR45748:SF7">
    <property type="entry name" value="1-PHOSPHATIDYLINOSITOL 3-PHOSPHATE 5-KINASE-RELATED"/>
    <property type="match status" value="1"/>
</dbReference>
<dbReference type="EMBL" id="KV426819">
    <property type="protein sequence ID" value="KZV78621.1"/>
    <property type="molecule type" value="Genomic_DNA"/>
</dbReference>
<dbReference type="GO" id="GO:0010008">
    <property type="term" value="C:endosome membrane"/>
    <property type="evidence" value="ECO:0007669"/>
    <property type="project" value="TreeGrafter"/>
</dbReference>
<dbReference type="Pfam" id="PF01504">
    <property type="entry name" value="PIP5K"/>
    <property type="match status" value="1"/>
</dbReference>
<reference evidence="6 7" key="1">
    <citation type="journal article" date="2016" name="Mol. Biol. Evol.">
        <title>Comparative Genomics of Early-Diverging Mushroom-Forming Fungi Provides Insights into the Origins of Lignocellulose Decay Capabilities.</title>
        <authorList>
            <person name="Nagy L.G."/>
            <person name="Riley R."/>
            <person name="Tritt A."/>
            <person name="Adam C."/>
            <person name="Daum C."/>
            <person name="Floudas D."/>
            <person name="Sun H."/>
            <person name="Yadav J.S."/>
            <person name="Pangilinan J."/>
            <person name="Larsson K.H."/>
            <person name="Matsuura K."/>
            <person name="Barry K."/>
            <person name="Labutti K."/>
            <person name="Kuo R."/>
            <person name="Ohm R.A."/>
            <person name="Bhattacharya S.S."/>
            <person name="Shirouzu T."/>
            <person name="Yoshinaga Y."/>
            <person name="Martin F.M."/>
            <person name="Grigoriev I.V."/>
            <person name="Hibbett D.S."/>
        </authorList>
    </citation>
    <scope>NUCLEOTIDE SEQUENCE [LARGE SCALE GENOMIC DNA]</scope>
    <source>
        <strain evidence="6 7">HHB12029</strain>
    </source>
</reference>
<accession>A0A166N0I7</accession>
<feature type="domain" description="PIPK" evidence="5">
    <location>
        <begin position="744"/>
        <end position="1037"/>
    </location>
</feature>
<name>A0A166N0I7_EXIGL</name>
<feature type="region of interest" description="Disordered" evidence="4">
    <location>
        <begin position="429"/>
        <end position="548"/>
    </location>
</feature>
<evidence type="ECO:0000256" key="4">
    <source>
        <dbReference type="SAM" id="MobiDB-lite"/>
    </source>
</evidence>